<sequence length="543" mass="58180">MVLMGDSYSAGNGAGSYDTAAPGAYRSLNNWAQYYRRKLVERGVSTHLTNIAHSGYTTEQVANQQVKSIPDDADTVLLTIGGNDMNFDSVIEQCFAKGRRYAQECQKAVNAARRMMQDPGRDGLKARIMHVFSEIAEQLTSMDRYDVDIILVGYPNLVLPDSGSSYFIHSCKDPVDFPCSEYYTYRAGSELLRAAKVLEEVQRDAVVEWNRSLPPYPQVAPKARYIASIPEHFRGHEPDPSSEHRNSKRWINEFFETKGLEQPDGNTDPTLSLDKMEWYHPNLTGQKQIGEVLLKEIGIPRVAREALPPNASPNAEPNARAPKPMLAWIQGPYAKDNCPEVNNHGQTDEDGDGIGDECDPTPGYPNEDRPGVGEGEPPTTPPIPSPSPTPDPLPTAPPSATATPSPSTSPTKTPSPKPSKTPSPSPSPSESPSVTAEPTVSPSESVSPLSTVTPSAAPTGHSPSATATPTVTEPPTMSPEPTDIPVPTVSPTSAPPVLPSPTSAPEPTAPQPTISEPPGVPVPSQPVPPDPTRPRPGLPNTGA</sequence>
<feature type="compositionally biased region" description="Pro residues" evidence="2">
    <location>
        <begin position="493"/>
        <end position="510"/>
    </location>
</feature>
<dbReference type="PANTHER" id="PTHR37981">
    <property type="entry name" value="LIPASE 2"/>
    <property type="match status" value="1"/>
</dbReference>
<reference evidence="4 5" key="1">
    <citation type="submission" date="2018-11" db="EMBL/GenBank/DDBJ databases">
        <title>Genomes From Bacteria Associated with the Canine Oral Cavity: a Test Case for Automated Genome-Based Taxonomic Assignment.</title>
        <authorList>
            <person name="Coil D.A."/>
            <person name="Jospin G."/>
            <person name="Darling A.E."/>
            <person name="Wallis C."/>
            <person name="Davis I.J."/>
            <person name="Harris S."/>
            <person name="Eisen J.A."/>
            <person name="Holcombe L.J."/>
            <person name="O'Flynn C."/>
        </authorList>
    </citation>
    <scope>NUCLEOTIDE SEQUENCE [LARGE SCALE GENOMIC DNA]</scope>
    <source>
        <strain evidence="4 5">OH2822_COT-296</strain>
    </source>
</reference>
<feature type="compositionally biased region" description="Acidic residues" evidence="2">
    <location>
        <begin position="348"/>
        <end position="359"/>
    </location>
</feature>
<organism evidence="4 5">
    <name type="scientific">Arachnia propionica</name>
    <dbReference type="NCBI Taxonomy" id="1750"/>
    <lineage>
        <taxon>Bacteria</taxon>
        <taxon>Bacillati</taxon>
        <taxon>Actinomycetota</taxon>
        <taxon>Actinomycetes</taxon>
        <taxon>Propionibacteriales</taxon>
        <taxon>Propionibacteriaceae</taxon>
        <taxon>Arachnia</taxon>
    </lineage>
</organism>
<evidence type="ECO:0000313" key="4">
    <source>
        <dbReference type="EMBL" id="RRD49061.1"/>
    </source>
</evidence>
<feature type="region of interest" description="Disordered" evidence="2">
    <location>
        <begin position="337"/>
        <end position="543"/>
    </location>
</feature>
<accession>A0A3P1WS25</accession>
<evidence type="ECO:0000256" key="2">
    <source>
        <dbReference type="SAM" id="MobiDB-lite"/>
    </source>
</evidence>
<evidence type="ECO:0000259" key="3">
    <source>
        <dbReference type="Pfam" id="PF13472"/>
    </source>
</evidence>
<evidence type="ECO:0000256" key="1">
    <source>
        <dbReference type="PIRSR" id="PIRSR637460-2"/>
    </source>
</evidence>
<protein>
    <recommendedName>
        <fullName evidence="3">SGNH hydrolase-type esterase domain-containing protein</fullName>
    </recommendedName>
</protein>
<proteinExistence type="predicted"/>
<dbReference type="AlphaFoldDB" id="A0A3P1WS25"/>
<feature type="compositionally biased region" description="Pro residues" evidence="2">
    <location>
        <begin position="413"/>
        <end position="429"/>
    </location>
</feature>
<evidence type="ECO:0000313" key="5">
    <source>
        <dbReference type="Proteomes" id="UP000280935"/>
    </source>
</evidence>
<dbReference type="Proteomes" id="UP000280935">
    <property type="component" value="Unassembled WGS sequence"/>
</dbReference>
<keyword evidence="1" id="KW-1015">Disulfide bond</keyword>
<feature type="compositionally biased region" description="Low complexity" evidence="2">
    <location>
        <begin position="398"/>
        <end position="412"/>
    </location>
</feature>
<feature type="compositionally biased region" description="Low complexity" evidence="2">
    <location>
        <begin position="462"/>
        <end position="475"/>
    </location>
</feature>
<dbReference type="GO" id="GO:0005509">
    <property type="term" value="F:calcium ion binding"/>
    <property type="evidence" value="ECO:0007669"/>
    <property type="project" value="InterPro"/>
</dbReference>
<feature type="domain" description="SGNH hydrolase-type esterase" evidence="3">
    <location>
        <begin position="4"/>
        <end position="115"/>
    </location>
</feature>
<dbReference type="GO" id="GO:0004806">
    <property type="term" value="F:triacylglycerol lipase activity"/>
    <property type="evidence" value="ECO:0007669"/>
    <property type="project" value="TreeGrafter"/>
</dbReference>
<dbReference type="Gene3D" id="4.10.1080.10">
    <property type="entry name" value="TSP type-3 repeat"/>
    <property type="match status" value="1"/>
</dbReference>
<dbReference type="Gene3D" id="3.40.50.1110">
    <property type="entry name" value="SGNH hydrolase"/>
    <property type="match status" value="1"/>
</dbReference>
<feature type="compositionally biased region" description="Low complexity" evidence="2">
    <location>
        <begin position="430"/>
        <end position="455"/>
    </location>
</feature>
<name>A0A3P1WS25_9ACTN</name>
<dbReference type="EMBL" id="RQYT01000023">
    <property type="protein sequence ID" value="RRD49061.1"/>
    <property type="molecule type" value="Genomic_DNA"/>
</dbReference>
<feature type="disulfide bond" evidence="1">
    <location>
        <begin position="94"/>
        <end position="105"/>
    </location>
</feature>
<dbReference type="SUPFAM" id="SSF52266">
    <property type="entry name" value="SGNH hydrolase"/>
    <property type="match status" value="1"/>
</dbReference>
<comment type="caution">
    <text evidence="4">The sequence shown here is derived from an EMBL/GenBank/DDBJ whole genome shotgun (WGS) entry which is preliminary data.</text>
</comment>
<dbReference type="OrthoDB" id="3712353at2"/>
<dbReference type="InterPro" id="IPR013830">
    <property type="entry name" value="SGNH_hydro"/>
</dbReference>
<dbReference type="InterPro" id="IPR037460">
    <property type="entry name" value="SEST-like"/>
</dbReference>
<dbReference type="Pfam" id="PF13472">
    <property type="entry name" value="Lipase_GDSL_2"/>
    <property type="match status" value="1"/>
</dbReference>
<dbReference type="GO" id="GO:0019433">
    <property type="term" value="P:triglyceride catabolic process"/>
    <property type="evidence" value="ECO:0007669"/>
    <property type="project" value="TreeGrafter"/>
</dbReference>
<dbReference type="InterPro" id="IPR028974">
    <property type="entry name" value="TSP_type-3_rpt"/>
</dbReference>
<feature type="compositionally biased region" description="Pro residues" evidence="2">
    <location>
        <begin position="518"/>
        <end position="537"/>
    </location>
</feature>
<dbReference type="InterPro" id="IPR036514">
    <property type="entry name" value="SGNH_hydro_sf"/>
</dbReference>
<gene>
    <name evidence="4" type="ORF">EII35_09745</name>
</gene>
<dbReference type="PANTHER" id="PTHR37981:SF1">
    <property type="entry name" value="SGNH HYDROLASE-TYPE ESTERASE DOMAIN-CONTAINING PROTEIN"/>
    <property type="match status" value="1"/>
</dbReference>
<feature type="compositionally biased region" description="Pro residues" evidence="2">
    <location>
        <begin position="378"/>
        <end position="397"/>
    </location>
</feature>